<proteinExistence type="predicted"/>
<dbReference type="Gene3D" id="1.20.1740.10">
    <property type="entry name" value="Amino acid/polyamine transporter I"/>
    <property type="match status" value="1"/>
</dbReference>
<evidence type="ECO:0000256" key="2">
    <source>
        <dbReference type="ARBA" id="ARBA00022692"/>
    </source>
</evidence>
<evidence type="ECO:0000313" key="7">
    <source>
        <dbReference type="Proteomes" id="UP000552097"/>
    </source>
</evidence>
<keyword evidence="3 5" id="KW-1133">Transmembrane helix</keyword>
<gene>
    <name evidence="6" type="ORF">F4560_008207</name>
</gene>
<comment type="caution">
    <text evidence="6">The sequence shown here is derived from an EMBL/GenBank/DDBJ whole genome shotgun (WGS) entry which is preliminary data.</text>
</comment>
<feature type="transmembrane region" description="Helical" evidence="5">
    <location>
        <begin position="180"/>
        <end position="199"/>
    </location>
</feature>
<feature type="transmembrane region" description="Helical" evidence="5">
    <location>
        <begin position="379"/>
        <end position="397"/>
    </location>
</feature>
<evidence type="ECO:0000256" key="4">
    <source>
        <dbReference type="ARBA" id="ARBA00023136"/>
    </source>
</evidence>
<feature type="transmembrane region" description="Helical" evidence="5">
    <location>
        <begin position="261"/>
        <end position="282"/>
    </location>
</feature>
<feature type="transmembrane region" description="Helical" evidence="5">
    <location>
        <begin position="211"/>
        <end position="235"/>
    </location>
</feature>
<dbReference type="Proteomes" id="UP000552097">
    <property type="component" value="Unassembled WGS sequence"/>
</dbReference>
<dbReference type="InterPro" id="IPR050367">
    <property type="entry name" value="APC_superfamily"/>
</dbReference>
<feature type="transmembrane region" description="Helical" evidence="5">
    <location>
        <begin position="328"/>
        <end position="349"/>
    </location>
</feature>
<sequence length="412" mass="41602">MTVTPRAGAVVLALGATLGAGVFTGFAPAAALAGPWLIPGLVLAAVTALCCAFSTADQHRAYPDAPGGYAYIRNQLGPWPARIGASAHLVGRAGIAAALAGMFGAYVVPEYRVAAALGLIVVVTALGVAGFEWSARLSMAAVGVVVGVLALVVLVCFSVAPPENPVVGDGVGGGPGFDGLMGASLLLFTAFVGFERVTAPQRGDRVFSARALHFAVPVVIGVVLVVCIAVCVAVLRQLGPARLALSPAPLRDALIVADGRWLLPVLGFGAAVAAVSSLYFVFASSRRTLVGMAEAGDLPAVRSSWAFEVVSALLAVVGVVALPPSTALAVGACGTAFYYGFTNASARVLLQEDRTWPMRTACLGLGLSVLLAMSAPADALVITGVVLALGVGVLALGRGLGRVRQAAREAVR</sequence>
<keyword evidence="7" id="KW-1185">Reference proteome</keyword>
<dbReference type="PANTHER" id="PTHR42770:SF7">
    <property type="entry name" value="MEMBRANE PROTEIN"/>
    <property type="match status" value="1"/>
</dbReference>
<feature type="transmembrane region" description="Helical" evidence="5">
    <location>
        <begin position="114"/>
        <end position="133"/>
    </location>
</feature>
<dbReference type="RefSeq" id="WP_184928338.1">
    <property type="nucleotide sequence ID" value="NZ_JACHMO010000001.1"/>
</dbReference>
<dbReference type="PANTHER" id="PTHR42770">
    <property type="entry name" value="AMINO ACID TRANSPORTER-RELATED"/>
    <property type="match status" value="1"/>
</dbReference>
<evidence type="ECO:0000256" key="1">
    <source>
        <dbReference type="ARBA" id="ARBA00004141"/>
    </source>
</evidence>
<accession>A0A7W9M5Y8</accession>
<organism evidence="6 7">
    <name type="scientific">Saccharothrix ecbatanensis</name>
    <dbReference type="NCBI Taxonomy" id="1105145"/>
    <lineage>
        <taxon>Bacteria</taxon>
        <taxon>Bacillati</taxon>
        <taxon>Actinomycetota</taxon>
        <taxon>Actinomycetes</taxon>
        <taxon>Pseudonocardiales</taxon>
        <taxon>Pseudonocardiaceae</taxon>
        <taxon>Saccharothrix</taxon>
    </lineage>
</organism>
<feature type="transmembrane region" description="Helical" evidence="5">
    <location>
        <begin position="303"/>
        <end position="322"/>
    </location>
</feature>
<reference evidence="6 7" key="1">
    <citation type="submission" date="2020-08" db="EMBL/GenBank/DDBJ databases">
        <title>Sequencing the genomes of 1000 actinobacteria strains.</title>
        <authorList>
            <person name="Klenk H.-P."/>
        </authorList>
    </citation>
    <scope>NUCLEOTIDE SEQUENCE [LARGE SCALE GENOMIC DNA]</scope>
    <source>
        <strain evidence="6 7">DSM 45486</strain>
    </source>
</reference>
<name>A0A7W9M5Y8_9PSEU</name>
<dbReference type="GO" id="GO:0016020">
    <property type="term" value="C:membrane"/>
    <property type="evidence" value="ECO:0007669"/>
    <property type="project" value="UniProtKB-SubCell"/>
</dbReference>
<feature type="transmembrane region" description="Helical" evidence="5">
    <location>
        <begin position="356"/>
        <end position="373"/>
    </location>
</feature>
<dbReference type="AlphaFoldDB" id="A0A7W9M5Y8"/>
<keyword evidence="4 5" id="KW-0472">Membrane</keyword>
<evidence type="ECO:0000256" key="3">
    <source>
        <dbReference type="ARBA" id="ARBA00022989"/>
    </source>
</evidence>
<dbReference type="EMBL" id="JACHMO010000001">
    <property type="protein sequence ID" value="MBB5808439.1"/>
    <property type="molecule type" value="Genomic_DNA"/>
</dbReference>
<protein>
    <submittedName>
        <fullName evidence="6">APA family basic amino acid/polyamine antiporter</fullName>
    </submittedName>
</protein>
<feature type="transmembrane region" description="Helical" evidence="5">
    <location>
        <begin position="7"/>
        <end position="30"/>
    </location>
</feature>
<comment type="subcellular location">
    <subcellularLocation>
        <location evidence="1">Membrane</location>
        <topology evidence="1">Multi-pass membrane protein</topology>
    </subcellularLocation>
</comment>
<dbReference type="PIRSF" id="PIRSF006060">
    <property type="entry name" value="AA_transporter"/>
    <property type="match status" value="1"/>
</dbReference>
<feature type="transmembrane region" description="Helical" evidence="5">
    <location>
        <begin position="36"/>
        <end position="56"/>
    </location>
</feature>
<feature type="transmembrane region" description="Helical" evidence="5">
    <location>
        <begin position="89"/>
        <end position="108"/>
    </location>
</feature>
<evidence type="ECO:0000313" key="6">
    <source>
        <dbReference type="EMBL" id="MBB5808439.1"/>
    </source>
</evidence>
<keyword evidence="2 5" id="KW-0812">Transmembrane</keyword>
<feature type="transmembrane region" description="Helical" evidence="5">
    <location>
        <begin position="140"/>
        <end position="160"/>
    </location>
</feature>
<evidence type="ECO:0000256" key="5">
    <source>
        <dbReference type="SAM" id="Phobius"/>
    </source>
</evidence>